<keyword evidence="2" id="KW-1185">Reference proteome</keyword>
<reference evidence="1 2" key="1">
    <citation type="journal article" date="2023" name="Insect Mol. Biol.">
        <title>Genome sequencing provides insights into the evolution of gene families encoding plant cell wall-degrading enzymes in longhorned beetles.</title>
        <authorList>
            <person name="Shin N.R."/>
            <person name="Okamura Y."/>
            <person name="Kirsch R."/>
            <person name="Pauchet Y."/>
        </authorList>
    </citation>
    <scope>NUCLEOTIDE SEQUENCE [LARGE SCALE GENOMIC DNA]</scope>
    <source>
        <strain evidence="1">EAD_L_NR</strain>
    </source>
</reference>
<accession>A0AAV8VDS9</accession>
<comment type="caution">
    <text evidence="1">The sequence shown here is derived from an EMBL/GenBank/DDBJ whole genome shotgun (WGS) entry which is preliminary data.</text>
</comment>
<name>A0AAV8VDS9_9CUCU</name>
<sequence>MDLSKIFGIKRITGGKYGDSLIAELEEVQTFRPKRLIPNLIDHLDDFATEQYSLVNRGENHFEKGNLSKTSAIEFIKDGCQQ</sequence>
<proteinExistence type="predicted"/>
<evidence type="ECO:0000313" key="2">
    <source>
        <dbReference type="Proteomes" id="UP001159042"/>
    </source>
</evidence>
<protein>
    <submittedName>
        <fullName evidence="1">Uncharacterized protein</fullName>
    </submittedName>
</protein>
<organism evidence="1 2">
    <name type="scientific">Exocentrus adspersus</name>
    <dbReference type="NCBI Taxonomy" id="1586481"/>
    <lineage>
        <taxon>Eukaryota</taxon>
        <taxon>Metazoa</taxon>
        <taxon>Ecdysozoa</taxon>
        <taxon>Arthropoda</taxon>
        <taxon>Hexapoda</taxon>
        <taxon>Insecta</taxon>
        <taxon>Pterygota</taxon>
        <taxon>Neoptera</taxon>
        <taxon>Endopterygota</taxon>
        <taxon>Coleoptera</taxon>
        <taxon>Polyphaga</taxon>
        <taxon>Cucujiformia</taxon>
        <taxon>Chrysomeloidea</taxon>
        <taxon>Cerambycidae</taxon>
        <taxon>Lamiinae</taxon>
        <taxon>Acanthocinini</taxon>
        <taxon>Exocentrus</taxon>
    </lineage>
</organism>
<dbReference type="EMBL" id="JANEYG010000132">
    <property type="protein sequence ID" value="KAJ8912347.1"/>
    <property type="molecule type" value="Genomic_DNA"/>
</dbReference>
<evidence type="ECO:0000313" key="1">
    <source>
        <dbReference type="EMBL" id="KAJ8912347.1"/>
    </source>
</evidence>
<dbReference type="Proteomes" id="UP001159042">
    <property type="component" value="Unassembled WGS sequence"/>
</dbReference>
<gene>
    <name evidence="1" type="ORF">NQ315_014714</name>
</gene>
<dbReference type="AlphaFoldDB" id="A0AAV8VDS9"/>